<keyword evidence="5 7" id="KW-1133">Transmembrane helix</keyword>
<protein>
    <submittedName>
        <fullName evidence="9">Type II secretion system protein F</fullName>
    </submittedName>
</protein>
<dbReference type="Pfam" id="PF00482">
    <property type="entry name" value="T2SSF"/>
    <property type="match status" value="2"/>
</dbReference>
<dbReference type="PANTHER" id="PTHR30012">
    <property type="entry name" value="GENERAL SECRETION PATHWAY PROTEIN"/>
    <property type="match status" value="1"/>
</dbReference>
<feature type="domain" description="Type II secretion system protein GspF" evidence="8">
    <location>
        <begin position="205"/>
        <end position="326"/>
    </location>
</feature>
<dbReference type="AlphaFoldDB" id="A0A6P2CQQ6"/>
<evidence type="ECO:0000256" key="1">
    <source>
        <dbReference type="ARBA" id="ARBA00004651"/>
    </source>
</evidence>
<feature type="transmembrane region" description="Helical" evidence="7">
    <location>
        <begin position="154"/>
        <end position="174"/>
    </location>
</feature>
<reference evidence="9 10" key="1">
    <citation type="submission" date="2019-01" db="EMBL/GenBank/DDBJ databases">
        <title>Leuconostoc litchii sp. nov., a novel lactic acid bacterium isolated from lychee.</title>
        <authorList>
            <person name="Wang L.-T."/>
        </authorList>
    </citation>
    <scope>NUCLEOTIDE SEQUENCE [LARGE SCALE GENOMIC DNA]</scope>
    <source>
        <strain evidence="9 10">MB7</strain>
    </source>
</reference>
<comment type="caution">
    <text evidence="9">The sequence shown here is derived from an EMBL/GenBank/DDBJ whole genome shotgun (WGS) entry which is preliminary data.</text>
</comment>
<proteinExistence type="inferred from homology"/>
<dbReference type="OrthoDB" id="2145980at2"/>
<evidence type="ECO:0000313" key="10">
    <source>
        <dbReference type="Proteomes" id="UP000442244"/>
    </source>
</evidence>
<evidence type="ECO:0000256" key="5">
    <source>
        <dbReference type="ARBA" id="ARBA00022989"/>
    </source>
</evidence>
<evidence type="ECO:0000256" key="4">
    <source>
        <dbReference type="ARBA" id="ARBA00022692"/>
    </source>
</evidence>
<keyword evidence="10" id="KW-1185">Reference proteome</keyword>
<dbReference type="Proteomes" id="UP000442244">
    <property type="component" value="Unassembled WGS sequence"/>
</dbReference>
<evidence type="ECO:0000256" key="7">
    <source>
        <dbReference type="SAM" id="Phobius"/>
    </source>
</evidence>
<dbReference type="InterPro" id="IPR018076">
    <property type="entry name" value="T2SS_GspF_dom"/>
</dbReference>
<dbReference type="EMBL" id="SDGY01000001">
    <property type="protein sequence ID" value="TYC47452.1"/>
    <property type="molecule type" value="Genomic_DNA"/>
</dbReference>
<feature type="transmembrane region" description="Helical" evidence="7">
    <location>
        <begin position="300"/>
        <end position="321"/>
    </location>
</feature>
<comment type="subcellular location">
    <subcellularLocation>
        <location evidence="1">Cell membrane</location>
        <topology evidence="1">Multi-pass membrane protein</topology>
    </subcellularLocation>
</comment>
<dbReference type="Gene3D" id="1.20.81.30">
    <property type="entry name" value="Type II secretion system (T2SS), domain F"/>
    <property type="match status" value="2"/>
</dbReference>
<organism evidence="9 10">
    <name type="scientific">Leuconostoc litchii</name>
    <dbReference type="NCBI Taxonomy" id="1981069"/>
    <lineage>
        <taxon>Bacteria</taxon>
        <taxon>Bacillati</taxon>
        <taxon>Bacillota</taxon>
        <taxon>Bacilli</taxon>
        <taxon>Lactobacillales</taxon>
        <taxon>Lactobacillaceae</taxon>
        <taxon>Leuconostoc</taxon>
    </lineage>
</organism>
<feature type="transmembrane region" description="Helical" evidence="7">
    <location>
        <begin position="115"/>
        <end position="134"/>
    </location>
</feature>
<evidence type="ECO:0000256" key="2">
    <source>
        <dbReference type="ARBA" id="ARBA00005745"/>
    </source>
</evidence>
<dbReference type="InterPro" id="IPR042094">
    <property type="entry name" value="T2SS_GspF_sf"/>
</dbReference>
<evidence type="ECO:0000256" key="6">
    <source>
        <dbReference type="ARBA" id="ARBA00023136"/>
    </source>
</evidence>
<dbReference type="InterPro" id="IPR003004">
    <property type="entry name" value="GspF/PilC"/>
</dbReference>
<feature type="domain" description="Type II secretion system protein GspF" evidence="8">
    <location>
        <begin position="18"/>
        <end position="136"/>
    </location>
</feature>
<accession>A0A6P2CQQ6</accession>
<sequence>MQLIKSLSRFKKQDQVLFFQELGELLGSGYSIAQSIDILVSAHQNWQSILHQVQNGLENGQTLHDTLTQYVSAGIALQLKLAHQHGDVSATLIRIGESLAKFQQQQSKVAQVMRYPIILIGILTLMLLGLKYFLYPMLNQWRETSEITPHYSSFMFFCIGLIIITLALLSFLYWHRLLPLQKLNYLSTLPFLGSMVRTIVTYQISQQLSMLMFSGLTLPEIVDEIAKHHRRSYAVSIAQDIKKHLKNGEDVERYILSKQFINKSLAGYFIRGHQPKILAQYLDYYAKTQFRLLMQQTDRFIGTLQPVFFGIIGIAIVGLYMSMLLPMYQTIGGLYQ</sequence>
<name>A0A6P2CQQ6_9LACO</name>
<keyword evidence="4 7" id="KW-0812">Transmembrane</keyword>
<dbReference type="RefSeq" id="WP_148605230.1">
    <property type="nucleotide sequence ID" value="NZ_BSUV01000001.1"/>
</dbReference>
<evidence type="ECO:0000313" key="9">
    <source>
        <dbReference type="EMBL" id="TYC47452.1"/>
    </source>
</evidence>
<gene>
    <name evidence="9" type="ORF">ESZ47_04750</name>
</gene>
<evidence type="ECO:0000256" key="3">
    <source>
        <dbReference type="ARBA" id="ARBA00022475"/>
    </source>
</evidence>
<keyword evidence="3" id="KW-1003">Cell membrane</keyword>
<evidence type="ECO:0000259" key="8">
    <source>
        <dbReference type="Pfam" id="PF00482"/>
    </source>
</evidence>
<dbReference type="GO" id="GO:0005886">
    <property type="term" value="C:plasma membrane"/>
    <property type="evidence" value="ECO:0007669"/>
    <property type="project" value="UniProtKB-SubCell"/>
</dbReference>
<dbReference type="PANTHER" id="PTHR30012:SF0">
    <property type="entry name" value="TYPE II SECRETION SYSTEM PROTEIN F-RELATED"/>
    <property type="match status" value="1"/>
</dbReference>
<comment type="similarity">
    <text evidence="2">Belongs to the GSP F family.</text>
</comment>
<keyword evidence="6 7" id="KW-0472">Membrane</keyword>